<feature type="transmembrane region" description="Helical" evidence="8">
    <location>
        <begin position="186"/>
        <end position="206"/>
    </location>
</feature>
<dbReference type="RefSeq" id="WP_379496386.1">
    <property type="nucleotide sequence ID" value="NZ_JBHSAO010000006.1"/>
</dbReference>
<feature type="compositionally biased region" description="Low complexity" evidence="7">
    <location>
        <begin position="538"/>
        <end position="548"/>
    </location>
</feature>
<reference evidence="12" key="1">
    <citation type="journal article" date="2019" name="Int. J. Syst. Evol. Microbiol.">
        <title>The Global Catalogue of Microorganisms (GCM) 10K type strain sequencing project: providing services to taxonomists for standard genome sequencing and annotation.</title>
        <authorList>
            <consortium name="The Broad Institute Genomics Platform"/>
            <consortium name="The Broad Institute Genome Sequencing Center for Infectious Disease"/>
            <person name="Wu L."/>
            <person name="Ma J."/>
        </authorList>
    </citation>
    <scope>NUCLEOTIDE SEQUENCE [LARGE SCALE GENOMIC DNA]</scope>
    <source>
        <strain evidence="12">IBRC-M 10703</strain>
    </source>
</reference>
<keyword evidence="8" id="KW-1133">Transmembrane helix</keyword>
<keyword evidence="12" id="KW-1185">Reference proteome</keyword>
<dbReference type="Gene3D" id="1.10.287.950">
    <property type="entry name" value="Methyl-accepting chemotaxis protein"/>
    <property type="match status" value="1"/>
</dbReference>
<feature type="domain" description="Methyl-accepting transducer" evidence="9">
    <location>
        <begin position="281"/>
        <end position="531"/>
    </location>
</feature>
<keyword evidence="4 6" id="KW-0807">Transducer</keyword>
<dbReference type="InterPro" id="IPR004089">
    <property type="entry name" value="MCPsignal_dom"/>
</dbReference>
<feature type="domain" description="HAMP" evidence="10">
    <location>
        <begin position="209"/>
        <end position="262"/>
    </location>
</feature>
<evidence type="ECO:0000256" key="7">
    <source>
        <dbReference type="SAM" id="MobiDB-lite"/>
    </source>
</evidence>
<evidence type="ECO:0000256" key="6">
    <source>
        <dbReference type="PROSITE-ProRule" id="PRU00284"/>
    </source>
</evidence>
<keyword evidence="2" id="KW-1003">Cell membrane</keyword>
<dbReference type="PROSITE" id="PS50111">
    <property type="entry name" value="CHEMOTAXIS_TRANSDUC_2"/>
    <property type="match status" value="1"/>
</dbReference>
<keyword evidence="8" id="KW-0812">Transmembrane</keyword>
<dbReference type="Pfam" id="PF00015">
    <property type="entry name" value="MCPsignal"/>
    <property type="match status" value="1"/>
</dbReference>
<sequence>MEVLKKLYNFKSIRTRVLSGFAVVILLVLIFILFNSYMIRTTNEQTTEIMDYQLSLLIVDENLANNMATREAYLRGYLLFDDVNEKNRFTDSLGASFELEEELLALNNSKENQELINKKIEWGTLTDEIIALYESGNQDEALRMMKNDLSPLTDEIIDTMIAASETREEIITDLGKNILENNRINYISMIALGVIILAVAIVSSMITSNSISRPINKVMHRMKMVSSGDISQEPLEVTTRDETGQLIISTNEMSYNLNNVVTKLSEVSELLSSQGEELTSSANEVKAGTDQVATTMEELATGSETQANSASDLAIVMSTFSIKVKEAKEKGENVHVNSNDVLEKIGIGSQLMENSNVQMKKINQLVKNSVAKVQGLDTQSQEISKLISVIQKIASQTNLLALNAAIEAARAGEHGKGFAVVADEVRKLAEQVSDSVKDITEIVGTIQTETSNVTDSLKGGYKEVEQGTYQIQSTAEMLEEVKSSITNMVTDINIVSENLLDIADSTNQMNGSVEEIASVSEESAAGVQEIAASTEQTSSSMDEVASSSEQLANSAEELNELIRKFKL</sequence>
<protein>
    <submittedName>
        <fullName evidence="11">Methyl-accepting chemotaxis protein</fullName>
    </submittedName>
</protein>
<feature type="transmembrane region" description="Helical" evidence="8">
    <location>
        <begin position="20"/>
        <end position="39"/>
    </location>
</feature>
<evidence type="ECO:0000256" key="8">
    <source>
        <dbReference type="SAM" id="Phobius"/>
    </source>
</evidence>
<dbReference type="EMBL" id="JBHSAO010000006">
    <property type="protein sequence ID" value="MFC4023888.1"/>
    <property type="molecule type" value="Genomic_DNA"/>
</dbReference>
<evidence type="ECO:0000256" key="1">
    <source>
        <dbReference type="ARBA" id="ARBA00004236"/>
    </source>
</evidence>
<organism evidence="11 12">
    <name type="scientific">Oceanobacillus longus</name>
    <dbReference type="NCBI Taxonomy" id="930120"/>
    <lineage>
        <taxon>Bacteria</taxon>
        <taxon>Bacillati</taxon>
        <taxon>Bacillota</taxon>
        <taxon>Bacilli</taxon>
        <taxon>Bacillales</taxon>
        <taxon>Bacillaceae</taxon>
        <taxon>Oceanobacillus</taxon>
    </lineage>
</organism>
<evidence type="ECO:0000256" key="2">
    <source>
        <dbReference type="ARBA" id="ARBA00022475"/>
    </source>
</evidence>
<keyword evidence="3 8" id="KW-0472">Membrane</keyword>
<evidence type="ECO:0000256" key="5">
    <source>
        <dbReference type="ARBA" id="ARBA00029447"/>
    </source>
</evidence>
<dbReference type="Pfam" id="PF00672">
    <property type="entry name" value="HAMP"/>
    <property type="match status" value="1"/>
</dbReference>
<dbReference type="PANTHER" id="PTHR32089">
    <property type="entry name" value="METHYL-ACCEPTING CHEMOTAXIS PROTEIN MCPB"/>
    <property type="match status" value="1"/>
</dbReference>
<gene>
    <name evidence="11" type="ORF">ACFOUV_08790</name>
</gene>
<name>A0ABV8GWD8_9BACI</name>
<evidence type="ECO:0000313" key="12">
    <source>
        <dbReference type="Proteomes" id="UP001595772"/>
    </source>
</evidence>
<evidence type="ECO:0000259" key="10">
    <source>
        <dbReference type="PROSITE" id="PS50885"/>
    </source>
</evidence>
<dbReference type="PROSITE" id="PS50885">
    <property type="entry name" value="HAMP"/>
    <property type="match status" value="1"/>
</dbReference>
<accession>A0ABV8GWD8</accession>
<dbReference type="PANTHER" id="PTHR32089:SF112">
    <property type="entry name" value="LYSOZYME-LIKE PROTEIN-RELATED"/>
    <property type="match status" value="1"/>
</dbReference>
<evidence type="ECO:0000256" key="3">
    <source>
        <dbReference type="ARBA" id="ARBA00023136"/>
    </source>
</evidence>
<comment type="caution">
    <text evidence="11">The sequence shown here is derived from an EMBL/GenBank/DDBJ whole genome shotgun (WGS) entry which is preliminary data.</text>
</comment>
<dbReference type="CDD" id="cd06225">
    <property type="entry name" value="HAMP"/>
    <property type="match status" value="1"/>
</dbReference>
<dbReference type="SMART" id="SM00283">
    <property type="entry name" value="MA"/>
    <property type="match status" value="1"/>
</dbReference>
<evidence type="ECO:0000313" key="11">
    <source>
        <dbReference type="EMBL" id="MFC4023888.1"/>
    </source>
</evidence>
<feature type="region of interest" description="Disordered" evidence="7">
    <location>
        <begin position="531"/>
        <end position="553"/>
    </location>
</feature>
<dbReference type="InterPro" id="IPR003660">
    <property type="entry name" value="HAMP_dom"/>
</dbReference>
<comment type="subcellular location">
    <subcellularLocation>
        <location evidence="1">Cell membrane</location>
    </subcellularLocation>
</comment>
<dbReference type="SUPFAM" id="SSF58104">
    <property type="entry name" value="Methyl-accepting chemotaxis protein (MCP) signaling domain"/>
    <property type="match status" value="1"/>
</dbReference>
<dbReference type="SMART" id="SM00304">
    <property type="entry name" value="HAMP"/>
    <property type="match status" value="1"/>
</dbReference>
<dbReference type="Proteomes" id="UP001595772">
    <property type="component" value="Unassembled WGS sequence"/>
</dbReference>
<comment type="similarity">
    <text evidence="5">Belongs to the methyl-accepting chemotaxis (MCP) protein family.</text>
</comment>
<evidence type="ECO:0000256" key="4">
    <source>
        <dbReference type="ARBA" id="ARBA00023224"/>
    </source>
</evidence>
<proteinExistence type="inferred from homology"/>
<dbReference type="CDD" id="cd11386">
    <property type="entry name" value="MCP_signal"/>
    <property type="match status" value="1"/>
</dbReference>
<evidence type="ECO:0000259" key="9">
    <source>
        <dbReference type="PROSITE" id="PS50111"/>
    </source>
</evidence>